<gene>
    <name evidence="1" type="ORF">OTU49_013475</name>
</gene>
<sequence>MGLHEVSCDLKGLTHSLNLKDDKIIHNAIHLANEYCENWGIPIAQTRRRRIMPGQSAIDSGPTAQEEMNRVIVEIVNRLKTEIEDRSVRLQGLSDRFLFLLNLNSVVTEDEQEREIKNGMFRLCKLL</sequence>
<proteinExistence type="predicted"/>
<evidence type="ECO:0000313" key="2">
    <source>
        <dbReference type="Proteomes" id="UP001445076"/>
    </source>
</evidence>
<evidence type="ECO:0000313" key="1">
    <source>
        <dbReference type="EMBL" id="KAK8720250.1"/>
    </source>
</evidence>
<name>A0AAW0VTW2_CHEQU</name>
<organism evidence="1 2">
    <name type="scientific">Cherax quadricarinatus</name>
    <name type="common">Australian red claw crayfish</name>
    <dbReference type="NCBI Taxonomy" id="27406"/>
    <lineage>
        <taxon>Eukaryota</taxon>
        <taxon>Metazoa</taxon>
        <taxon>Ecdysozoa</taxon>
        <taxon>Arthropoda</taxon>
        <taxon>Crustacea</taxon>
        <taxon>Multicrustacea</taxon>
        <taxon>Malacostraca</taxon>
        <taxon>Eumalacostraca</taxon>
        <taxon>Eucarida</taxon>
        <taxon>Decapoda</taxon>
        <taxon>Pleocyemata</taxon>
        <taxon>Astacidea</taxon>
        <taxon>Parastacoidea</taxon>
        <taxon>Parastacidae</taxon>
        <taxon>Cherax</taxon>
    </lineage>
</organism>
<dbReference type="AlphaFoldDB" id="A0AAW0VTW2"/>
<comment type="caution">
    <text evidence="1">The sequence shown here is derived from an EMBL/GenBank/DDBJ whole genome shotgun (WGS) entry which is preliminary data.</text>
</comment>
<dbReference type="EMBL" id="JARKIK010000661">
    <property type="protein sequence ID" value="KAK8720250.1"/>
    <property type="molecule type" value="Genomic_DNA"/>
</dbReference>
<dbReference type="Proteomes" id="UP001445076">
    <property type="component" value="Unassembled WGS sequence"/>
</dbReference>
<reference evidence="1 2" key="1">
    <citation type="journal article" date="2024" name="BMC Genomics">
        <title>Genome assembly of redclaw crayfish (Cherax quadricarinatus) provides insights into its immune adaptation and hypoxia tolerance.</title>
        <authorList>
            <person name="Liu Z."/>
            <person name="Zheng J."/>
            <person name="Li H."/>
            <person name="Fang K."/>
            <person name="Wang S."/>
            <person name="He J."/>
            <person name="Zhou D."/>
            <person name="Weng S."/>
            <person name="Chi M."/>
            <person name="Gu Z."/>
            <person name="He J."/>
            <person name="Li F."/>
            <person name="Wang M."/>
        </authorList>
    </citation>
    <scope>NUCLEOTIDE SEQUENCE [LARGE SCALE GENOMIC DNA]</scope>
    <source>
        <strain evidence="1">ZL_2023a</strain>
    </source>
</reference>
<protein>
    <submittedName>
        <fullName evidence="1">Uncharacterized protein</fullName>
    </submittedName>
</protein>
<keyword evidence="2" id="KW-1185">Reference proteome</keyword>
<accession>A0AAW0VTW2</accession>